<evidence type="ECO:0000256" key="1">
    <source>
        <dbReference type="SAM" id="MobiDB-lite"/>
    </source>
</evidence>
<feature type="region of interest" description="Disordered" evidence="1">
    <location>
        <begin position="1"/>
        <end position="54"/>
    </location>
</feature>
<evidence type="ECO:0008006" key="4">
    <source>
        <dbReference type="Google" id="ProtNLM"/>
    </source>
</evidence>
<dbReference type="HOGENOM" id="CLU_1642833_0_0_11"/>
<keyword evidence="3" id="KW-1185">Reference proteome</keyword>
<accession>B5HPR9</accession>
<sequence length="161" mass="16956">MGATIVGLSGCSDETEPGEGQEQSASGSPVDDPSEPADAASSPTSGVDRSSAEKAVAGWVAALIKGEIEQECLLMAEPADGSTPARVGSEKTCGDDAPERKRMEATLGQFKESFTPDRPRTTRRWRSRRPPEPVARSRFPQPRSTSTARPSTRSSGLTPPG</sequence>
<organism evidence="2 3">
    <name type="scientific">Streptomyces sviceus (strain ATCC 29083 / DSM 924 / JCM 4929 / NBRC 13980 / NCIMB 11184 / NRRL 5439 / UC 5370)</name>
    <dbReference type="NCBI Taxonomy" id="463191"/>
    <lineage>
        <taxon>Bacteria</taxon>
        <taxon>Bacillati</taxon>
        <taxon>Actinomycetota</taxon>
        <taxon>Actinomycetes</taxon>
        <taxon>Kitasatosporales</taxon>
        <taxon>Streptomycetaceae</taxon>
        <taxon>Streptomyces</taxon>
    </lineage>
</organism>
<evidence type="ECO:0000313" key="2">
    <source>
        <dbReference type="EMBL" id="EDY54845.1"/>
    </source>
</evidence>
<proteinExistence type="predicted"/>
<dbReference type="Proteomes" id="UP000002785">
    <property type="component" value="Chromosome"/>
</dbReference>
<feature type="region of interest" description="Disordered" evidence="1">
    <location>
        <begin position="78"/>
        <end position="161"/>
    </location>
</feature>
<feature type="compositionally biased region" description="Basic and acidic residues" evidence="1">
    <location>
        <begin position="88"/>
        <end position="104"/>
    </location>
</feature>
<protein>
    <recommendedName>
        <fullName evidence="4">Lipoprotein</fullName>
    </recommendedName>
</protein>
<dbReference type="EMBL" id="CM000951">
    <property type="protein sequence ID" value="EDY54845.1"/>
    <property type="molecule type" value="Genomic_DNA"/>
</dbReference>
<evidence type="ECO:0000313" key="3">
    <source>
        <dbReference type="Proteomes" id="UP000002785"/>
    </source>
</evidence>
<gene>
    <name evidence="2" type="ORF">SSEG_01425</name>
</gene>
<name>B5HPR9_STRX2</name>
<feature type="compositionally biased region" description="Low complexity" evidence="1">
    <location>
        <begin position="140"/>
        <end position="155"/>
    </location>
</feature>
<reference evidence="2" key="1">
    <citation type="submission" date="2009-10" db="EMBL/GenBank/DDBJ databases">
        <title>The genome sequence of Streptomyces sviceus strain ATCC 29083.</title>
        <authorList>
            <consortium name="The Broad Institute Genome Sequencing Platform"/>
            <consortium name="Broad Institute Microbial Sequencing Center"/>
            <person name="Fischbach M."/>
            <person name="Godfrey P."/>
            <person name="Ward D."/>
            <person name="Young S."/>
            <person name="Zeng Q."/>
            <person name="Koehrsen M."/>
            <person name="Alvarado L."/>
            <person name="Berlin A.M."/>
            <person name="Bochicchio J."/>
            <person name="Borenstein D."/>
            <person name="Chapman S.B."/>
            <person name="Chen Z."/>
            <person name="Engels R."/>
            <person name="Freedman E."/>
            <person name="Gellesch M."/>
            <person name="Goldberg J."/>
            <person name="Griggs A."/>
            <person name="Gujja S."/>
            <person name="Heilman E.R."/>
            <person name="Heiman D.I."/>
            <person name="Hepburn T.A."/>
            <person name="Howarth C."/>
            <person name="Jen D."/>
            <person name="Larson L."/>
            <person name="Lewis B."/>
            <person name="Mehta T."/>
            <person name="Park D."/>
            <person name="Pearson M."/>
            <person name="Richards J."/>
            <person name="Roberts A."/>
            <person name="Saif S."/>
            <person name="Shea T.D."/>
            <person name="Shenoy N."/>
            <person name="Sisk P."/>
            <person name="Stolte C."/>
            <person name="Sykes S.N."/>
            <person name="Thomson T."/>
            <person name="Walk T."/>
            <person name="White J."/>
            <person name="Yandava C."/>
            <person name="Straight P."/>
            <person name="Clardy J."/>
            <person name="Hung D."/>
            <person name="Kolter R."/>
            <person name="Mekalanos J."/>
            <person name="Walker S."/>
            <person name="Walsh C.T."/>
            <person name="Wieland-Brown L.C."/>
            <person name="Haas B."/>
            <person name="Nusbaum C."/>
            <person name="Birren B."/>
        </authorList>
    </citation>
    <scope>NUCLEOTIDE SEQUENCE [LARGE SCALE GENOMIC DNA]</scope>
    <source>
        <strain evidence="2">ATCC 29083</strain>
    </source>
</reference>
<dbReference type="AlphaFoldDB" id="B5HPR9"/>